<feature type="compositionally biased region" description="Polar residues" evidence="1">
    <location>
        <begin position="34"/>
        <end position="50"/>
    </location>
</feature>
<evidence type="ECO:0000313" key="3">
    <source>
        <dbReference type="Proteomes" id="UP001331761"/>
    </source>
</evidence>
<name>A0AAN8GDD5_TRICO</name>
<comment type="caution">
    <text evidence="2">The sequence shown here is derived from an EMBL/GenBank/DDBJ whole genome shotgun (WGS) entry which is preliminary data.</text>
</comment>
<dbReference type="EMBL" id="WIXE01004171">
    <property type="protein sequence ID" value="KAK5983273.1"/>
    <property type="molecule type" value="Genomic_DNA"/>
</dbReference>
<feature type="region of interest" description="Disordered" evidence="1">
    <location>
        <begin position="1"/>
        <end position="50"/>
    </location>
</feature>
<reference evidence="2 3" key="1">
    <citation type="submission" date="2019-10" db="EMBL/GenBank/DDBJ databases">
        <title>Assembly and Annotation for the nematode Trichostrongylus colubriformis.</title>
        <authorList>
            <person name="Martin J."/>
        </authorList>
    </citation>
    <scope>NUCLEOTIDE SEQUENCE [LARGE SCALE GENOMIC DNA]</scope>
    <source>
        <strain evidence="2">G859</strain>
        <tissue evidence="2">Whole worm</tissue>
    </source>
</reference>
<feature type="non-terminal residue" evidence="2">
    <location>
        <position position="1"/>
    </location>
</feature>
<dbReference type="AlphaFoldDB" id="A0AAN8GDD5"/>
<organism evidence="2 3">
    <name type="scientific">Trichostrongylus colubriformis</name>
    <name type="common">Black scour worm</name>
    <dbReference type="NCBI Taxonomy" id="6319"/>
    <lineage>
        <taxon>Eukaryota</taxon>
        <taxon>Metazoa</taxon>
        <taxon>Ecdysozoa</taxon>
        <taxon>Nematoda</taxon>
        <taxon>Chromadorea</taxon>
        <taxon>Rhabditida</taxon>
        <taxon>Rhabditina</taxon>
        <taxon>Rhabditomorpha</taxon>
        <taxon>Strongyloidea</taxon>
        <taxon>Trichostrongylidae</taxon>
        <taxon>Trichostrongylus</taxon>
    </lineage>
</organism>
<gene>
    <name evidence="2" type="ORF">GCK32_007896</name>
</gene>
<proteinExistence type="predicted"/>
<accession>A0AAN8GDD5</accession>
<keyword evidence="3" id="KW-1185">Reference proteome</keyword>
<evidence type="ECO:0000313" key="2">
    <source>
        <dbReference type="EMBL" id="KAK5983273.1"/>
    </source>
</evidence>
<sequence>GANRFVYSLPSPNLERPTRAGKVQLKRQKELSQLLRSSASSGPPTESCTSGLTKFRLYRKSKTGSPSREVFICY</sequence>
<protein>
    <submittedName>
        <fullName evidence="2">Uncharacterized protein</fullName>
    </submittedName>
</protein>
<evidence type="ECO:0000256" key="1">
    <source>
        <dbReference type="SAM" id="MobiDB-lite"/>
    </source>
</evidence>
<dbReference type="Proteomes" id="UP001331761">
    <property type="component" value="Unassembled WGS sequence"/>
</dbReference>